<evidence type="ECO:0000313" key="4">
    <source>
        <dbReference type="Proteomes" id="UP001597213"/>
    </source>
</evidence>
<keyword evidence="3" id="KW-0378">Hydrolase</keyword>
<evidence type="ECO:0000313" key="3">
    <source>
        <dbReference type="EMBL" id="MFD1881724.1"/>
    </source>
</evidence>
<keyword evidence="4" id="KW-1185">Reference proteome</keyword>
<dbReference type="GO" id="GO:0016787">
    <property type="term" value="F:hydrolase activity"/>
    <property type="evidence" value="ECO:0007669"/>
    <property type="project" value="UniProtKB-KW"/>
</dbReference>
<dbReference type="InterPro" id="IPR011234">
    <property type="entry name" value="Fumarylacetoacetase-like_C"/>
</dbReference>
<name>A0ABW4R679_9RHOB</name>
<accession>A0ABW4R679</accession>
<dbReference type="PANTHER" id="PTHR11820">
    <property type="entry name" value="ACYLPYRUVASE"/>
    <property type="match status" value="1"/>
</dbReference>
<sequence>MNWLFAPAPQPSLPIAGEATLFPVHRVFCVGRNYVEHVLEMGNEVDREAPFYFTKSAYAVSPPGNVAYPPGTSDLHHEVELVLAIGAPLFRATPEQARAAIIAYAVGLDLTRRDLQAQAKEKRRPWDTSKDFEQSAVIAPLSRATPGPDIRLSVNGTLRQESGIDQMIFGPVELLCHLSTLYHLEPGDLVMTGTPAGVAPLVVGDQVRAEVDGLPPLEITVTG</sequence>
<dbReference type="RefSeq" id="WP_379141816.1">
    <property type="nucleotide sequence ID" value="NZ_JBHUEN010000021.1"/>
</dbReference>
<gene>
    <name evidence="3" type="ORF">ACFSCT_08360</name>
</gene>
<dbReference type="Proteomes" id="UP001597213">
    <property type="component" value="Unassembled WGS sequence"/>
</dbReference>
<reference evidence="4" key="1">
    <citation type="journal article" date="2019" name="Int. J. Syst. Evol. Microbiol.">
        <title>The Global Catalogue of Microorganisms (GCM) 10K type strain sequencing project: providing services to taxonomists for standard genome sequencing and annotation.</title>
        <authorList>
            <consortium name="The Broad Institute Genomics Platform"/>
            <consortium name="The Broad Institute Genome Sequencing Center for Infectious Disease"/>
            <person name="Wu L."/>
            <person name="Ma J."/>
        </authorList>
    </citation>
    <scope>NUCLEOTIDE SEQUENCE [LARGE SCALE GENOMIC DNA]</scope>
    <source>
        <strain evidence="4">CCUG 56029</strain>
    </source>
</reference>
<evidence type="ECO:0000256" key="1">
    <source>
        <dbReference type="ARBA" id="ARBA00022723"/>
    </source>
</evidence>
<evidence type="ECO:0000259" key="2">
    <source>
        <dbReference type="Pfam" id="PF01557"/>
    </source>
</evidence>
<dbReference type="Pfam" id="PF01557">
    <property type="entry name" value="FAA_hydrolase"/>
    <property type="match status" value="1"/>
</dbReference>
<dbReference type="EMBL" id="JBHUEN010000021">
    <property type="protein sequence ID" value="MFD1881724.1"/>
    <property type="molecule type" value="Genomic_DNA"/>
</dbReference>
<dbReference type="Gene3D" id="3.90.850.10">
    <property type="entry name" value="Fumarylacetoacetase-like, C-terminal domain"/>
    <property type="match status" value="1"/>
</dbReference>
<dbReference type="SUPFAM" id="SSF56529">
    <property type="entry name" value="FAH"/>
    <property type="match status" value="1"/>
</dbReference>
<dbReference type="InterPro" id="IPR036663">
    <property type="entry name" value="Fumarylacetoacetase_C_sf"/>
</dbReference>
<proteinExistence type="predicted"/>
<feature type="domain" description="Fumarylacetoacetase-like C-terminal" evidence="2">
    <location>
        <begin position="27"/>
        <end position="221"/>
    </location>
</feature>
<comment type="caution">
    <text evidence="3">The sequence shown here is derived from an EMBL/GenBank/DDBJ whole genome shotgun (WGS) entry which is preliminary data.</text>
</comment>
<dbReference type="PANTHER" id="PTHR11820:SF90">
    <property type="entry name" value="FLUTATHIONE S-TRANSFERASE"/>
    <property type="match status" value="1"/>
</dbReference>
<protein>
    <submittedName>
        <fullName evidence="3">Fumarylacetoacetate hydrolase family protein</fullName>
    </submittedName>
</protein>
<keyword evidence="1" id="KW-0479">Metal-binding</keyword>
<organism evidence="3 4">
    <name type="scientific">Paracoccus pacificus</name>
    <dbReference type="NCBI Taxonomy" id="1463598"/>
    <lineage>
        <taxon>Bacteria</taxon>
        <taxon>Pseudomonadati</taxon>
        <taxon>Pseudomonadota</taxon>
        <taxon>Alphaproteobacteria</taxon>
        <taxon>Rhodobacterales</taxon>
        <taxon>Paracoccaceae</taxon>
        <taxon>Paracoccus</taxon>
    </lineage>
</organism>